<dbReference type="EMBL" id="RDQH01000329">
    <property type="protein sequence ID" value="RXI03600.1"/>
    <property type="molecule type" value="Genomic_DNA"/>
</dbReference>
<dbReference type="Gene3D" id="3.80.10.10">
    <property type="entry name" value="Ribonuclease Inhibitor"/>
    <property type="match status" value="1"/>
</dbReference>
<organism evidence="4 5">
    <name type="scientific">Malus domestica</name>
    <name type="common">Apple</name>
    <name type="synonym">Pyrus malus</name>
    <dbReference type="NCBI Taxonomy" id="3750"/>
    <lineage>
        <taxon>Eukaryota</taxon>
        <taxon>Viridiplantae</taxon>
        <taxon>Streptophyta</taxon>
        <taxon>Embryophyta</taxon>
        <taxon>Tracheophyta</taxon>
        <taxon>Spermatophyta</taxon>
        <taxon>Magnoliopsida</taxon>
        <taxon>eudicotyledons</taxon>
        <taxon>Gunneridae</taxon>
        <taxon>Pentapetalae</taxon>
        <taxon>rosids</taxon>
        <taxon>fabids</taxon>
        <taxon>Rosales</taxon>
        <taxon>Rosaceae</taxon>
        <taxon>Amygdaloideae</taxon>
        <taxon>Maleae</taxon>
        <taxon>Malus</taxon>
    </lineage>
</organism>
<keyword evidence="5" id="KW-1185">Reference proteome</keyword>
<evidence type="ECO:0000313" key="5">
    <source>
        <dbReference type="Proteomes" id="UP000290289"/>
    </source>
</evidence>
<dbReference type="InterPro" id="IPR057135">
    <property type="entry name" value="At4g27190-like_LRR"/>
</dbReference>
<dbReference type="InterPro" id="IPR032675">
    <property type="entry name" value="LRR_dom_sf"/>
</dbReference>
<evidence type="ECO:0000256" key="1">
    <source>
        <dbReference type="ARBA" id="ARBA00022821"/>
    </source>
</evidence>
<protein>
    <recommendedName>
        <fullName evidence="3">Disease resistance protein At4g27190-like leucine-rich repeats domain-containing protein</fullName>
    </recommendedName>
</protein>
<dbReference type="AlphaFoldDB" id="A0A498K5S0"/>
<reference evidence="4 5" key="1">
    <citation type="submission" date="2018-10" db="EMBL/GenBank/DDBJ databases">
        <title>A high-quality apple genome assembly.</title>
        <authorList>
            <person name="Hu J."/>
        </authorList>
    </citation>
    <scope>NUCLEOTIDE SEQUENCE [LARGE SCALE GENOMIC DNA]</scope>
    <source>
        <strain evidence="5">cv. HFTH1</strain>
        <tissue evidence="4">Young leaf</tissue>
    </source>
</reference>
<dbReference type="Pfam" id="PF23247">
    <property type="entry name" value="LRR_RPS2"/>
    <property type="match status" value="1"/>
</dbReference>
<gene>
    <name evidence="4" type="ORF">DVH24_004252</name>
</gene>
<name>A0A498K5S0_MALDO</name>
<dbReference type="Proteomes" id="UP000290289">
    <property type="component" value="Chromosome 3"/>
</dbReference>
<sequence>METLGDSIVEVSRCVGNSVLSLFSTLKNFQKNIQTLKEELQKLSRRKYDITEEIDVSRLEGKHPPCQVIEWLERVEKIEREVEGIEHEARLLLEADPIDSPFGPGCMLDSNMRRKYQLSKTAAKKRHEVKKVTEELCSLPISAEYRTPTDIVVEHIPAPSLIGPSSCYSVCPPTQHDEKRIILRGVDLLHRELEGLLSTASALDLFTCGGISSLSDIITNKSLCGLPNLKSLTISNCDCITTLLVSETTLQSTLPNLEHLTLSHLDNLATLLDTIVPRGCLKNLKTIQVVGCRLLKNLLSFAILRLVPNLEEIKVSDCRTMKQVITKTFPEMLPKLKTIEVRNMENLRTICSREAELSALERIVVSNCPRVVKLPFAARDAVTIKEITGDLNGWRTLKWKDRADKISLQQRFQAHEDVRIHTKVVSKSKNKFQKHFMGFISLFLAVVC</sequence>
<keyword evidence="2" id="KW-0175">Coiled coil</keyword>
<evidence type="ECO:0000259" key="3">
    <source>
        <dbReference type="Pfam" id="PF23247"/>
    </source>
</evidence>
<dbReference type="InterPro" id="IPR050905">
    <property type="entry name" value="Plant_NBS-LRR"/>
</dbReference>
<dbReference type="SUPFAM" id="SSF52047">
    <property type="entry name" value="RNI-like"/>
    <property type="match status" value="1"/>
</dbReference>
<dbReference type="STRING" id="3750.A0A498K5S0"/>
<keyword evidence="1" id="KW-0611">Plant defense</keyword>
<accession>A0A498K5S0</accession>
<dbReference type="PANTHER" id="PTHR33463:SF202">
    <property type="entry name" value="NB-ARC DOMAIN-CONTAINING PROTEIN"/>
    <property type="match status" value="1"/>
</dbReference>
<dbReference type="PANTHER" id="PTHR33463">
    <property type="entry name" value="NB-ARC DOMAIN-CONTAINING PROTEIN-RELATED"/>
    <property type="match status" value="1"/>
</dbReference>
<evidence type="ECO:0000256" key="2">
    <source>
        <dbReference type="SAM" id="Coils"/>
    </source>
</evidence>
<proteinExistence type="predicted"/>
<evidence type="ECO:0000313" key="4">
    <source>
        <dbReference type="EMBL" id="RXI03600.1"/>
    </source>
</evidence>
<feature type="domain" description="Disease resistance protein At4g27190-like leucine-rich repeats" evidence="3">
    <location>
        <begin position="200"/>
        <end position="319"/>
    </location>
</feature>
<feature type="coiled-coil region" evidence="2">
    <location>
        <begin position="19"/>
        <end position="95"/>
    </location>
</feature>
<comment type="caution">
    <text evidence="4">The sequence shown here is derived from an EMBL/GenBank/DDBJ whole genome shotgun (WGS) entry which is preliminary data.</text>
</comment>